<dbReference type="EMBL" id="CP002353">
    <property type="protein sequence ID" value="ADV63639.1"/>
    <property type="molecule type" value="Genomic_DNA"/>
</dbReference>
<proteinExistence type="predicted"/>
<protein>
    <submittedName>
        <fullName evidence="3">Uncharacterized protein</fullName>
    </submittedName>
</protein>
<evidence type="ECO:0000313" key="4">
    <source>
        <dbReference type="Proteomes" id="UP000008631"/>
    </source>
</evidence>
<keyword evidence="2" id="KW-0472">Membrane</keyword>
<accession>E8R3C9</accession>
<feature type="compositionally biased region" description="Polar residues" evidence="1">
    <location>
        <begin position="55"/>
        <end position="66"/>
    </location>
</feature>
<feature type="compositionally biased region" description="Gly residues" evidence="1">
    <location>
        <begin position="221"/>
        <end position="231"/>
    </location>
</feature>
<gene>
    <name evidence="3" type="ordered locus">Isop_3074</name>
</gene>
<dbReference type="InParanoid" id="E8R3C9"/>
<dbReference type="AlphaFoldDB" id="E8R3C9"/>
<dbReference type="KEGG" id="ipa:Isop_3074"/>
<dbReference type="eggNOG" id="ENOG5032TQT">
    <property type="taxonomic scope" value="Bacteria"/>
</dbReference>
<evidence type="ECO:0000313" key="3">
    <source>
        <dbReference type="EMBL" id="ADV63639.1"/>
    </source>
</evidence>
<keyword evidence="2" id="KW-1133">Transmembrane helix</keyword>
<name>E8R3C9_ISOPI</name>
<feature type="transmembrane region" description="Helical" evidence="2">
    <location>
        <begin position="99"/>
        <end position="118"/>
    </location>
</feature>
<organism evidence="3 4">
    <name type="scientific">Isosphaera pallida (strain ATCC 43644 / DSM 9630 / IS1B)</name>
    <dbReference type="NCBI Taxonomy" id="575540"/>
    <lineage>
        <taxon>Bacteria</taxon>
        <taxon>Pseudomonadati</taxon>
        <taxon>Planctomycetota</taxon>
        <taxon>Planctomycetia</taxon>
        <taxon>Isosphaerales</taxon>
        <taxon>Isosphaeraceae</taxon>
        <taxon>Isosphaera</taxon>
    </lineage>
</organism>
<feature type="region of interest" description="Disordered" evidence="1">
    <location>
        <begin position="1"/>
        <end position="80"/>
    </location>
</feature>
<dbReference type="RefSeq" id="WP_013565927.1">
    <property type="nucleotide sequence ID" value="NC_014962.1"/>
</dbReference>
<dbReference type="HOGENOM" id="CLU_061985_0_0_0"/>
<evidence type="ECO:0000256" key="2">
    <source>
        <dbReference type="SAM" id="Phobius"/>
    </source>
</evidence>
<keyword evidence="2" id="KW-0812">Transmembrane</keyword>
<reference evidence="3 4" key="2">
    <citation type="journal article" date="2011" name="Stand. Genomic Sci.">
        <title>Complete genome sequence of Isosphaera pallida type strain (IS1B).</title>
        <authorList>
            <consortium name="US DOE Joint Genome Institute (JGI-PGF)"/>
            <person name="Goker M."/>
            <person name="Cleland D."/>
            <person name="Saunders E."/>
            <person name="Lapidus A."/>
            <person name="Nolan M."/>
            <person name="Lucas S."/>
            <person name="Hammon N."/>
            <person name="Deshpande S."/>
            <person name="Cheng J.F."/>
            <person name="Tapia R."/>
            <person name="Han C."/>
            <person name="Goodwin L."/>
            <person name="Pitluck S."/>
            <person name="Liolios K."/>
            <person name="Pagani I."/>
            <person name="Ivanova N."/>
            <person name="Mavromatis K."/>
            <person name="Pati A."/>
            <person name="Chen A."/>
            <person name="Palaniappan K."/>
            <person name="Land M."/>
            <person name="Hauser L."/>
            <person name="Chang Y.J."/>
            <person name="Jeffries C.D."/>
            <person name="Detter J.C."/>
            <person name="Beck B."/>
            <person name="Woyke T."/>
            <person name="Bristow J."/>
            <person name="Eisen J.A."/>
            <person name="Markowitz V."/>
            <person name="Hugenholtz P."/>
            <person name="Kyrpides N.C."/>
            <person name="Klenk H.P."/>
        </authorList>
    </citation>
    <scope>NUCLEOTIDE SEQUENCE [LARGE SCALE GENOMIC DNA]</scope>
    <source>
        <strain evidence="4">ATCC 43644 / DSM 9630 / IS1B</strain>
    </source>
</reference>
<keyword evidence="4" id="KW-1185">Reference proteome</keyword>
<reference key="1">
    <citation type="submission" date="2010-11" db="EMBL/GenBank/DDBJ databases">
        <title>The complete sequence of chromosome of Isophaera pallida ATCC 43644.</title>
        <authorList>
            <consortium name="US DOE Joint Genome Institute (JGI-PGF)"/>
            <person name="Lucas S."/>
            <person name="Copeland A."/>
            <person name="Lapidus A."/>
            <person name="Bruce D."/>
            <person name="Goodwin L."/>
            <person name="Pitluck S."/>
            <person name="Kyrpides N."/>
            <person name="Mavromatis K."/>
            <person name="Pagani I."/>
            <person name="Ivanova N."/>
            <person name="Saunders E."/>
            <person name="Brettin T."/>
            <person name="Detter J.C."/>
            <person name="Han C."/>
            <person name="Tapia R."/>
            <person name="Land M."/>
            <person name="Hauser L."/>
            <person name="Markowitz V."/>
            <person name="Cheng J.-F."/>
            <person name="Hugenholtz P."/>
            <person name="Woyke T."/>
            <person name="Wu D."/>
            <person name="Eisen J.A."/>
        </authorList>
    </citation>
    <scope>NUCLEOTIDE SEQUENCE</scope>
    <source>
        <strain>ATCC 43644</strain>
    </source>
</reference>
<evidence type="ECO:0000256" key="1">
    <source>
        <dbReference type="SAM" id="MobiDB-lite"/>
    </source>
</evidence>
<feature type="region of interest" description="Disordered" evidence="1">
    <location>
        <begin position="201"/>
        <end position="231"/>
    </location>
</feature>
<dbReference type="Proteomes" id="UP000008631">
    <property type="component" value="Chromosome"/>
</dbReference>
<sequence length="378" mass="40309">MSMARRAGARRPSDDPAVAGGDPDMVRTEAAASQDPSRDRMGKLAFWKPNRSTDKASGSPTASTSKEPAGDPNRTVGEEPLVRLVGETDYDRVTSGMMAAIFAAMLVVGWLAVVFLTAPSFRPRALADITIIDVAGGGGGVPDGELNSVESIDVPNAEAADQASNSELDAAFFEEPSLQMIPEVTLDAIIDTAAQSTDLAPAQRTGGTVATGPRASRIGTGRPGLGDGTGDGSIPSHLRWSIFYPPGQSPEEYARTLDLLGIELAVIQSGIINYASQLSTPTPIRRVGNGLGETRMYFLWQGQGRKQNDVELLTRAGINVGTGNILQFIPPELEQRLLRLERDYRGLNPNEIRKTRFSVTIENGQVQIAVTSQLPLRG</sequence>